<name>A0A318STT9_9RHOB</name>
<dbReference type="AlphaFoldDB" id="A0A318STT9"/>
<keyword evidence="4" id="KW-1185">Reference proteome</keyword>
<sequence>MAGSILYVEDEVIDSLETSQLLEEFGFSEVVTAHDLEQARAMVRQKRFSHALLDVNLGNGDRTFDLAEELSRMGVRVVFATGYGPPSLSQGLSGAGYVEKPLVEADLREALSA</sequence>
<protein>
    <submittedName>
        <fullName evidence="3">Response regulator receiver domain-containing protein</fullName>
    </submittedName>
</protein>
<dbReference type="EMBL" id="QJTE01000003">
    <property type="protein sequence ID" value="PYE83789.1"/>
    <property type="molecule type" value="Genomic_DNA"/>
</dbReference>
<comment type="caution">
    <text evidence="3">The sequence shown here is derived from an EMBL/GenBank/DDBJ whole genome shotgun (WGS) entry which is preliminary data.</text>
</comment>
<proteinExistence type="predicted"/>
<dbReference type="InterPro" id="IPR001789">
    <property type="entry name" value="Sig_transdc_resp-reg_receiver"/>
</dbReference>
<dbReference type="PROSITE" id="PS50110">
    <property type="entry name" value="RESPONSE_REGULATORY"/>
    <property type="match status" value="1"/>
</dbReference>
<evidence type="ECO:0000313" key="4">
    <source>
        <dbReference type="Proteomes" id="UP000248311"/>
    </source>
</evidence>
<dbReference type="Gene3D" id="3.40.50.2300">
    <property type="match status" value="1"/>
</dbReference>
<keyword evidence="1" id="KW-0597">Phosphoprotein</keyword>
<evidence type="ECO:0000313" key="3">
    <source>
        <dbReference type="EMBL" id="PYE83789.1"/>
    </source>
</evidence>
<organism evidence="3 4">
    <name type="scientific">Pseudoroseicyclus aestuarii</name>
    <dbReference type="NCBI Taxonomy" id="1795041"/>
    <lineage>
        <taxon>Bacteria</taxon>
        <taxon>Pseudomonadati</taxon>
        <taxon>Pseudomonadota</taxon>
        <taxon>Alphaproteobacteria</taxon>
        <taxon>Rhodobacterales</taxon>
        <taxon>Paracoccaceae</taxon>
        <taxon>Pseudoroseicyclus</taxon>
    </lineage>
</organism>
<dbReference type="GO" id="GO:0000160">
    <property type="term" value="P:phosphorelay signal transduction system"/>
    <property type="evidence" value="ECO:0007669"/>
    <property type="project" value="InterPro"/>
</dbReference>
<dbReference type="RefSeq" id="WP_110814785.1">
    <property type="nucleotide sequence ID" value="NZ_QJTE01000003.1"/>
</dbReference>
<dbReference type="Pfam" id="PF00072">
    <property type="entry name" value="Response_reg"/>
    <property type="match status" value="1"/>
</dbReference>
<dbReference type="Proteomes" id="UP000248311">
    <property type="component" value="Unassembled WGS sequence"/>
</dbReference>
<feature type="domain" description="Response regulatory" evidence="2">
    <location>
        <begin position="4"/>
        <end position="113"/>
    </location>
</feature>
<evidence type="ECO:0000259" key="2">
    <source>
        <dbReference type="PROSITE" id="PS50110"/>
    </source>
</evidence>
<reference evidence="3 4" key="1">
    <citation type="submission" date="2018-06" db="EMBL/GenBank/DDBJ databases">
        <title>Genomic Encyclopedia of Type Strains, Phase III (KMG-III): the genomes of soil and plant-associated and newly described type strains.</title>
        <authorList>
            <person name="Whitman W."/>
        </authorList>
    </citation>
    <scope>NUCLEOTIDE SEQUENCE [LARGE SCALE GENOMIC DNA]</scope>
    <source>
        <strain evidence="3 4">CECT 9025</strain>
    </source>
</reference>
<gene>
    <name evidence="3" type="ORF">DFP88_103149</name>
</gene>
<feature type="modified residue" description="4-aspartylphosphate" evidence="1">
    <location>
        <position position="54"/>
    </location>
</feature>
<evidence type="ECO:0000256" key="1">
    <source>
        <dbReference type="PROSITE-ProRule" id="PRU00169"/>
    </source>
</evidence>
<dbReference type="SMART" id="SM00448">
    <property type="entry name" value="REC"/>
    <property type="match status" value="1"/>
</dbReference>
<dbReference type="SUPFAM" id="SSF52172">
    <property type="entry name" value="CheY-like"/>
    <property type="match status" value="1"/>
</dbReference>
<dbReference type="OrthoDB" id="582170at2"/>
<accession>A0A318STT9</accession>
<dbReference type="InterPro" id="IPR011006">
    <property type="entry name" value="CheY-like_superfamily"/>
</dbReference>